<gene>
    <name evidence="2" type="ORF">BDV95DRAFT_463642</name>
</gene>
<feature type="region of interest" description="Disordered" evidence="1">
    <location>
        <begin position="1"/>
        <end position="27"/>
    </location>
</feature>
<sequence length="111" mass="12184">PLHPHPASPPTGFLRTNYCTSPPSDTGNHSVAAIVTTEFLDFSAARGNDLRRSLGLRDGCKWCLCVARWREAFEARVGDADRKVPRVVLAATSERALEGVSVRHLRRCAVD</sequence>
<evidence type="ECO:0000256" key="1">
    <source>
        <dbReference type="SAM" id="MobiDB-lite"/>
    </source>
</evidence>
<organism evidence="2 3">
    <name type="scientific">Massariosphaeria phaeospora</name>
    <dbReference type="NCBI Taxonomy" id="100035"/>
    <lineage>
        <taxon>Eukaryota</taxon>
        <taxon>Fungi</taxon>
        <taxon>Dikarya</taxon>
        <taxon>Ascomycota</taxon>
        <taxon>Pezizomycotina</taxon>
        <taxon>Dothideomycetes</taxon>
        <taxon>Pleosporomycetidae</taxon>
        <taxon>Pleosporales</taxon>
        <taxon>Pleosporales incertae sedis</taxon>
        <taxon>Massariosphaeria</taxon>
    </lineage>
</organism>
<accession>A0A7C8I238</accession>
<dbReference type="Pfam" id="PF09996">
    <property type="entry name" value="DUF2237"/>
    <property type="match status" value="1"/>
</dbReference>
<name>A0A7C8I238_9PLEO</name>
<dbReference type="InterPro" id="IPR018714">
    <property type="entry name" value="DUF2237"/>
</dbReference>
<comment type="caution">
    <text evidence="2">The sequence shown here is derived from an EMBL/GenBank/DDBJ whole genome shotgun (WGS) entry which is preliminary data.</text>
</comment>
<proteinExistence type="predicted"/>
<evidence type="ECO:0000313" key="2">
    <source>
        <dbReference type="EMBL" id="KAF2868848.1"/>
    </source>
</evidence>
<dbReference type="Proteomes" id="UP000481861">
    <property type="component" value="Unassembled WGS sequence"/>
</dbReference>
<dbReference type="PANTHER" id="PTHR37466:SF1">
    <property type="entry name" value="SLR1628 PROTEIN"/>
    <property type="match status" value="1"/>
</dbReference>
<dbReference type="Gene3D" id="3.30.56.110">
    <property type="entry name" value="Protein of unknown function DUF2237"/>
    <property type="match status" value="1"/>
</dbReference>
<protein>
    <submittedName>
        <fullName evidence="2">Uncharacterized protein</fullName>
    </submittedName>
</protein>
<reference evidence="2 3" key="1">
    <citation type="submission" date="2020-01" db="EMBL/GenBank/DDBJ databases">
        <authorList>
            <consortium name="DOE Joint Genome Institute"/>
            <person name="Haridas S."/>
            <person name="Albert R."/>
            <person name="Binder M."/>
            <person name="Bloem J."/>
            <person name="Labutti K."/>
            <person name="Salamov A."/>
            <person name="Andreopoulos B."/>
            <person name="Baker S.E."/>
            <person name="Barry K."/>
            <person name="Bills G."/>
            <person name="Bluhm B.H."/>
            <person name="Cannon C."/>
            <person name="Castanera R."/>
            <person name="Culley D.E."/>
            <person name="Daum C."/>
            <person name="Ezra D."/>
            <person name="Gonzalez J.B."/>
            <person name="Henrissat B."/>
            <person name="Kuo A."/>
            <person name="Liang C."/>
            <person name="Lipzen A."/>
            <person name="Lutzoni F."/>
            <person name="Magnuson J."/>
            <person name="Mondo S."/>
            <person name="Nolan M."/>
            <person name="Ohm R."/>
            <person name="Pangilinan J."/>
            <person name="Park H.-J.H."/>
            <person name="Ramirez L."/>
            <person name="Alfaro M."/>
            <person name="Sun H."/>
            <person name="Tritt A."/>
            <person name="Yoshinaga Y."/>
            <person name="Zwiers L.-H.L."/>
            <person name="Turgeon B.G."/>
            <person name="Goodwin S.B."/>
            <person name="Spatafora J.W."/>
            <person name="Crous P.W."/>
            <person name="Grigoriev I.V."/>
        </authorList>
    </citation>
    <scope>NUCLEOTIDE SEQUENCE [LARGE SCALE GENOMIC DNA]</scope>
    <source>
        <strain evidence="2 3">CBS 611.86</strain>
    </source>
</reference>
<feature type="non-terminal residue" evidence="2">
    <location>
        <position position="111"/>
    </location>
</feature>
<dbReference type="EMBL" id="JAADJZ010000018">
    <property type="protein sequence ID" value="KAF2868848.1"/>
    <property type="molecule type" value="Genomic_DNA"/>
</dbReference>
<dbReference type="AlphaFoldDB" id="A0A7C8I238"/>
<keyword evidence="3" id="KW-1185">Reference proteome</keyword>
<feature type="compositionally biased region" description="Polar residues" evidence="1">
    <location>
        <begin position="17"/>
        <end position="27"/>
    </location>
</feature>
<evidence type="ECO:0000313" key="3">
    <source>
        <dbReference type="Proteomes" id="UP000481861"/>
    </source>
</evidence>
<feature type="non-terminal residue" evidence="2">
    <location>
        <position position="1"/>
    </location>
</feature>
<dbReference type="OrthoDB" id="1517790at2759"/>
<dbReference type="PANTHER" id="PTHR37466">
    <property type="entry name" value="SLR1628 PROTEIN"/>
    <property type="match status" value="1"/>
</dbReference>